<evidence type="ECO:0000256" key="4">
    <source>
        <dbReference type="ARBA" id="ARBA00022679"/>
    </source>
</evidence>
<dbReference type="OrthoDB" id="421038at2759"/>
<comment type="similarity">
    <text evidence="2 9">Belongs to the glycosyl hydrolase 72 family.</text>
</comment>
<dbReference type="InParanoid" id="A0A165HJ81"/>
<dbReference type="InterPro" id="IPR004886">
    <property type="entry name" value="Glucanosyltransferase"/>
</dbReference>
<evidence type="ECO:0000256" key="5">
    <source>
        <dbReference type="ARBA" id="ARBA00022729"/>
    </source>
</evidence>
<dbReference type="GeneID" id="28898856"/>
<keyword evidence="6 9" id="KW-0472">Membrane</keyword>
<comment type="function">
    <text evidence="9">Splits internally a 1,3-beta-glucan molecule and transfers the newly generated reducing end (the donor) to the non-reducing end of another 1,3-beta-glucan molecule (the acceptor) forming a 1,3-beta linkage, resulting in the elongation of 1,3-beta-glucan chains in the cell wall.</text>
</comment>
<evidence type="ECO:0000256" key="1">
    <source>
        <dbReference type="ARBA" id="ARBA00004609"/>
    </source>
</evidence>
<evidence type="ECO:0000313" key="12">
    <source>
        <dbReference type="Proteomes" id="UP000076632"/>
    </source>
</evidence>
<dbReference type="STRING" id="1328760.A0A165HJ81"/>
<evidence type="ECO:0000256" key="7">
    <source>
        <dbReference type="ARBA" id="ARBA00023180"/>
    </source>
</evidence>
<gene>
    <name evidence="11" type="ORF">L228DRAFT_252970</name>
</gene>
<dbReference type="InterPro" id="IPR017853">
    <property type="entry name" value="GH"/>
</dbReference>
<dbReference type="PANTHER" id="PTHR31468:SF5">
    <property type="entry name" value="1,3-BETA-GLUCANOSYLTRANSFERASE GAS5"/>
    <property type="match status" value="1"/>
</dbReference>
<dbReference type="GO" id="GO:0016787">
    <property type="term" value="F:hydrolase activity"/>
    <property type="evidence" value="ECO:0007669"/>
    <property type="project" value="UniProtKB-KW"/>
</dbReference>
<keyword evidence="8 9" id="KW-0449">Lipoprotein</keyword>
<dbReference type="FunCoup" id="A0A165HJ81">
    <property type="interactions" value="26"/>
</dbReference>
<sequence>MKTVSALAAALSVASTALAAVTPLAPRDSQLQSVSVKGNAFFAGNDRFYIRGVDYQPGGSSQVADPIADADSCKRDIAEFTKLGINTVRVYTVDNTADHDDCMNQLAQAGIYLVLDVNTPKYSLNRASPKESYNDVYLQSVFATIDAFAKYNNTLAFFSGNEVINSDNTTTAAPYVKAVTRDMRQYIGSRGYRQIPVGYSAADVESNRYEMAAYMNCGTDDERSDFFAFNDYSWCDPSSFTTSGWNIKVQKFSNYSLPIFLSEYGCITNKRQFQEVAALYNTEMTSVYSGGLVYEYAEEDNGYGLVTISGNQITEKDDFTALKNAFANTTNPSGDGGYKSSGSASQCPSKSSTWDVDNNDLPAIPAPAKKYMTNGAGKGPGLDGSGSQWAGTQSSGTATAGSGKVTAVATGTSKNASASGSSSSTPKSAAASLRAPESNFAPLVCGLVVLASTFFGATLL</sequence>
<keyword evidence="11" id="KW-0378">Hydrolase</keyword>
<comment type="subcellular location">
    <subcellularLocation>
        <location evidence="1 9">Cell membrane</location>
        <topology evidence="1 9">Lipid-anchor</topology>
        <topology evidence="1 9">GPI-anchor</topology>
    </subcellularLocation>
</comment>
<dbReference type="Pfam" id="PF03198">
    <property type="entry name" value="Glyco_hydro_72"/>
    <property type="match status" value="1"/>
</dbReference>
<dbReference type="GO" id="GO:0005886">
    <property type="term" value="C:plasma membrane"/>
    <property type="evidence" value="ECO:0007669"/>
    <property type="project" value="UniProtKB-SubCell"/>
</dbReference>
<dbReference type="PANTHER" id="PTHR31468">
    <property type="entry name" value="1,3-BETA-GLUCANOSYLTRANSFERASE GAS1"/>
    <property type="match status" value="1"/>
</dbReference>
<dbReference type="OMA" id="GVNDYSW"/>
<keyword evidence="4 9" id="KW-0808">Transferase</keyword>
<protein>
    <recommendedName>
        <fullName evidence="9">1,3-beta-glucanosyltransferase</fullName>
        <ecNumber evidence="9">2.4.1.-</ecNumber>
    </recommendedName>
</protein>
<dbReference type="Gene3D" id="3.20.20.80">
    <property type="entry name" value="Glycosidases"/>
    <property type="match status" value="1"/>
</dbReference>
<feature type="compositionally biased region" description="Polar residues" evidence="10">
    <location>
        <begin position="340"/>
        <end position="356"/>
    </location>
</feature>
<evidence type="ECO:0000313" key="11">
    <source>
        <dbReference type="EMBL" id="KZF23596.1"/>
    </source>
</evidence>
<feature type="chain" id="PRO_5007748415" description="1,3-beta-glucanosyltransferase" evidence="9">
    <location>
        <begin position="20"/>
        <end position="460"/>
    </location>
</feature>
<evidence type="ECO:0000256" key="8">
    <source>
        <dbReference type="ARBA" id="ARBA00023288"/>
    </source>
</evidence>
<organism evidence="11 12">
    <name type="scientific">Xylona heveae (strain CBS 132557 / TC161)</name>
    <dbReference type="NCBI Taxonomy" id="1328760"/>
    <lineage>
        <taxon>Eukaryota</taxon>
        <taxon>Fungi</taxon>
        <taxon>Dikarya</taxon>
        <taxon>Ascomycota</taxon>
        <taxon>Pezizomycotina</taxon>
        <taxon>Xylonomycetes</taxon>
        <taxon>Xylonales</taxon>
        <taxon>Xylonaceae</taxon>
        <taxon>Xylona</taxon>
    </lineage>
</organism>
<reference evidence="11 12" key="1">
    <citation type="journal article" date="2016" name="Fungal Biol.">
        <title>The genome of Xylona heveae provides a window into fungal endophytism.</title>
        <authorList>
            <person name="Gazis R."/>
            <person name="Kuo A."/>
            <person name="Riley R."/>
            <person name="LaButti K."/>
            <person name="Lipzen A."/>
            <person name="Lin J."/>
            <person name="Amirebrahimi M."/>
            <person name="Hesse C.N."/>
            <person name="Spatafora J.W."/>
            <person name="Henrissat B."/>
            <person name="Hainaut M."/>
            <person name="Grigoriev I.V."/>
            <person name="Hibbett D.S."/>
        </authorList>
    </citation>
    <scope>NUCLEOTIDE SEQUENCE [LARGE SCALE GENOMIC DNA]</scope>
    <source>
        <strain evidence="11 12">TC161</strain>
    </source>
</reference>
<dbReference type="GO" id="GO:0031505">
    <property type="term" value="P:fungal-type cell wall organization"/>
    <property type="evidence" value="ECO:0007669"/>
    <property type="project" value="TreeGrafter"/>
</dbReference>
<feature type="compositionally biased region" description="Polar residues" evidence="10">
    <location>
        <begin position="385"/>
        <end position="400"/>
    </location>
</feature>
<dbReference type="GO" id="GO:0071970">
    <property type="term" value="P:fungal-type cell wall (1-&gt;3)-beta-D-glucan biosynthetic process"/>
    <property type="evidence" value="ECO:0007669"/>
    <property type="project" value="TreeGrafter"/>
</dbReference>
<feature type="signal peptide" evidence="9">
    <location>
        <begin position="1"/>
        <end position="19"/>
    </location>
</feature>
<evidence type="ECO:0000256" key="2">
    <source>
        <dbReference type="ARBA" id="ARBA00007528"/>
    </source>
</evidence>
<dbReference type="RefSeq" id="XP_018189151.1">
    <property type="nucleotide sequence ID" value="XM_018333719.1"/>
</dbReference>
<dbReference type="GO" id="GO:0042124">
    <property type="term" value="F:1,3-beta-glucanosyltransferase activity"/>
    <property type="evidence" value="ECO:0007669"/>
    <property type="project" value="TreeGrafter"/>
</dbReference>
<dbReference type="EMBL" id="KV407457">
    <property type="protein sequence ID" value="KZF23596.1"/>
    <property type="molecule type" value="Genomic_DNA"/>
</dbReference>
<keyword evidence="3 9" id="KW-0336">GPI-anchor</keyword>
<dbReference type="FunFam" id="3.20.20.80:FF:000032">
    <property type="entry name" value="1,3-beta-glucanosyltransferase"/>
    <property type="match status" value="1"/>
</dbReference>
<keyword evidence="5 9" id="KW-0732">Signal</keyword>
<keyword evidence="7" id="KW-0325">Glycoprotein</keyword>
<evidence type="ECO:0000256" key="6">
    <source>
        <dbReference type="ARBA" id="ARBA00023136"/>
    </source>
</evidence>
<evidence type="ECO:0000256" key="9">
    <source>
        <dbReference type="RuleBase" id="RU361209"/>
    </source>
</evidence>
<dbReference type="GO" id="GO:0098552">
    <property type="term" value="C:side of membrane"/>
    <property type="evidence" value="ECO:0007669"/>
    <property type="project" value="UniProtKB-KW"/>
</dbReference>
<accession>A0A165HJ81</accession>
<evidence type="ECO:0000256" key="3">
    <source>
        <dbReference type="ARBA" id="ARBA00022622"/>
    </source>
</evidence>
<dbReference type="AlphaFoldDB" id="A0A165HJ81"/>
<dbReference type="EC" id="2.4.1.-" evidence="9"/>
<proteinExistence type="inferred from homology"/>
<dbReference type="SUPFAM" id="SSF51445">
    <property type="entry name" value="(Trans)glycosidases"/>
    <property type="match status" value="1"/>
</dbReference>
<evidence type="ECO:0000256" key="10">
    <source>
        <dbReference type="SAM" id="MobiDB-lite"/>
    </source>
</evidence>
<feature type="region of interest" description="Disordered" evidence="10">
    <location>
        <begin position="332"/>
        <end position="402"/>
    </location>
</feature>
<name>A0A165HJ81_XYLHT</name>
<dbReference type="Proteomes" id="UP000076632">
    <property type="component" value="Unassembled WGS sequence"/>
</dbReference>
<keyword evidence="12" id="KW-1185">Reference proteome</keyword>